<dbReference type="EMBL" id="KQ965756">
    <property type="protein sequence ID" value="KXS16188.1"/>
    <property type="molecule type" value="Genomic_DNA"/>
</dbReference>
<keyword evidence="1" id="KW-0812">Transmembrane</keyword>
<feature type="transmembrane region" description="Helical" evidence="1">
    <location>
        <begin position="158"/>
        <end position="182"/>
    </location>
</feature>
<feature type="transmembrane region" description="Helical" evidence="1">
    <location>
        <begin position="307"/>
        <end position="325"/>
    </location>
</feature>
<dbReference type="STRING" id="1344416.A0A139AHH8"/>
<organism evidence="2 3">
    <name type="scientific">Gonapodya prolifera (strain JEL478)</name>
    <name type="common">Monoblepharis prolifera</name>
    <dbReference type="NCBI Taxonomy" id="1344416"/>
    <lineage>
        <taxon>Eukaryota</taxon>
        <taxon>Fungi</taxon>
        <taxon>Fungi incertae sedis</taxon>
        <taxon>Chytridiomycota</taxon>
        <taxon>Chytridiomycota incertae sedis</taxon>
        <taxon>Monoblepharidomycetes</taxon>
        <taxon>Monoblepharidales</taxon>
        <taxon>Gonapodyaceae</taxon>
        <taxon>Gonapodya</taxon>
    </lineage>
</organism>
<accession>A0A139AHH8</accession>
<keyword evidence="1" id="KW-0472">Membrane</keyword>
<evidence type="ECO:0000313" key="2">
    <source>
        <dbReference type="EMBL" id="KXS16188.1"/>
    </source>
</evidence>
<feature type="transmembrane region" description="Helical" evidence="1">
    <location>
        <begin position="279"/>
        <end position="301"/>
    </location>
</feature>
<protein>
    <recommendedName>
        <fullName evidence="4">TLC domain-containing protein</fullName>
    </recommendedName>
</protein>
<dbReference type="Proteomes" id="UP000070544">
    <property type="component" value="Unassembled WGS sequence"/>
</dbReference>
<reference evidence="2 3" key="1">
    <citation type="journal article" date="2015" name="Genome Biol. Evol.">
        <title>Phylogenomic analyses indicate that early fungi evolved digesting cell walls of algal ancestors of land plants.</title>
        <authorList>
            <person name="Chang Y."/>
            <person name="Wang S."/>
            <person name="Sekimoto S."/>
            <person name="Aerts A.L."/>
            <person name="Choi C."/>
            <person name="Clum A."/>
            <person name="LaButti K.M."/>
            <person name="Lindquist E.A."/>
            <person name="Yee Ngan C."/>
            <person name="Ohm R.A."/>
            <person name="Salamov A.A."/>
            <person name="Grigoriev I.V."/>
            <person name="Spatafora J.W."/>
            <person name="Berbee M.L."/>
        </authorList>
    </citation>
    <scope>NUCLEOTIDE SEQUENCE [LARGE SCALE GENOMIC DNA]</scope>
    <source>
        <strain evidence="2 3">JEL478</strain>
    </source>
</reference>
<feature type="transmembrane region" description="Helical" evidence="1">
    <location>
        <begin position="247"/>
        <end position="267"/>
    </location>
</feature>
<evidence type="ECO:0000256" key="1">
    <source>
        <dbReference type="SAM" id="Phobius"/>
    </source>
</evidence>
<feature type="transmembrane region" description="Helical" evidence="1">
    <location>
        <begin position="197"/>
        <end position="217"/>
    </location>
</feature>
<keyword evidence="1" id="KW-1133">Transmembrane helix</keyword>
<dbReference type="OrthoDB" id="341353at2759"/>
<keyword evidence="3" id="KW-1185">Reference proteome</keyword>
<dbReference type="AlphaFoldDB" id="A0A139AHH8"/>
<proteinExistence type="predicted"/>
<gene>
    <name evidence="2" type="ORF">M427DRAFT_134612</name>
</gene>
<sequence>MARKRPHHPTSLPRFPKYPLPANAPAIARNGSDVSCASHTASPLVPSEPADVTCPVGGSIRLLPSQIHSYSVAEVVTHPSFLKPVAAFIFIQVYIFLRVRKAWIGRKKKVVERRKREMMNAKLDGGKTPATVDEIGAKPEVLDFDPNFDNSFERKTSWILTVLSSLVMTVAGLVGFVGWTFYRWDMARWPIVGASRFSLWIAIYFLTYMWCDIAIGVMYYRSQITLLAGYIHHALFTYIFSFAVYHGLVACILPFCLLELPTLIMAIGQLDKRFRRDYLFGGTYFGTRVALHAALCWSMAVELDVGMTVWPLPAVVLPLHLYWFSRWVEQQKRLRAKRKRQAKEARERVMNESIERIVAQMDRMEN</sequence>
<evidence type="ECO:0000313" key="3">
    <source>
        <dbReference type="Proteomes" id="UP000070544"/>
    </source>
</evidence>
<evidence type="ECO:0008006" key="4">
    <source>
        <dbReference type="Google" id="ProtNLM"/>
    </source>
</evidence>
<name>A0A139AHH8_GONPJ</name>